<dbReference type="AlphaFoldDB" id="A0A385PY32"/>
<protein>
    <submittedName>
        <fullName evidence="1">Uncharacterized protein</fullName>
    </submittedName>
</protein>
<proteinExistence type="predicted"/>
<evidence type="ECO:0000313" key="2">
    <source>
        <dbReference type="Proteomes" id="UP000265562"/>
    </source>
</evidence>
<dbReference type="CDD" id="cd11586">
    <property type="entry name" value="VbhA_like"/>
    <property type="match status" value="1"/>
</dbReference>
<dbReference type="Proteomes" id="UP000265562">
    <property type="component" value="Chromosome"/>
</dbReference>
<dbReference type="EMBL" id="CP032364">
    <property type="protein sequence ID" value="AYA98866.1"/>
    <property type="molecule type" value="Genomic_DNA"/>
</dbReference>
<dbReference type="InterPro" id="IPR033788">
    <property type="entry name" value="VbhA-like"/>
</dbReference>
<keyword evidence="2" id="KW-1185">Reference proteome</keyword>
<sequence>MGIEKVIVSEKTNCILETFGNVPYTDDEKISEVIATLNIENMELDNNDIEMLKAIKSGKISFDEARTEIMKEI</sequence>
<dbReference type="KEGG" id="lua:D4A81_02335"/>
<organism evidence="1 2">
    <name type="scientific">Lachnoanaerobaculum umeaense</name>
    <dbReference type="NCBI Taxonomy" id="617123"/>
    <lineage>
        <taxon>Bacteria</taxon>
        <taxon>Bacillati</taxon>
        <taxon>Bacillota</taxon>
        <taxon>Clostridia</taxon>
        <taxon>Lachnospirales</taxon>
        <taxon>Lachnospiraceae</taxon>
        <taxon>Lachnoanaerobaculum</taxon>
    </lineage>
</organism>
<evidence type="ECO:0000313" key="1">
    <source>
        <dbReference type="EMBL" id="AYA98866.1"/>
    </source>
</evidence>
<name>A0A385PY32_9FIRM</name>
<reference evidence="1 2" key="1">
    <citation type="submission" date="2018-09" db="EMBL/GenBank/DDBJ databases">
        <title>Genome sequencing of Lachnoanaerobaculum umeaense DSM 23576.</title>
        <authorList>
            <person name="Kook J.-K."/>
            <person name="Park S.-N."/>
            <person name="Lim Y.K."/>
        </authorList>
    </citation>
    <scope>NUCLEOTIDE SEQUENCE [LARGE SCALE GENOMIC DNA]</scope>
    <source>
        <strain evidence="2">DSM 23576 \ CCUG 58757</strain>
    </source>
</reference>
<dbReference type="RefSeq" id="WP_111525299.1">
    <property type="nucleotide sequence ID" value="NZ_CP032364.1"/>
</dbReference>
<gene>
    <name evidence="1" type="ORF">D4A81_02335</name>
</gene>
<accession>A0A385PY32</accession>